<accession>A0A1H1A0Z9</accession>
<dbReference type="RefSeq" id="WP_010157032.1">
    <property type="nucleotide sequence ID" value="NZ_FNKB01000001.1"/>
</dbReference>
<gene>
    <name evidence="2" type="ORF">SAMN04488565_2240</name>
</gene>
<proteinExistence type="predicted"/>
<name>A0A1H1A0Z9_9MICO</name>
<protein>
    <submittedName>
        <fullName evidence="2">Uncharacterized protein</fullName>
    </submittedName>
</protein>
<evidence type="ECO:0000313" key="3">
    <source>
        <dbReference type="Proteomes" id="UP000182690"/>
    </source>
</evidence>
<organism evidence="2 3">
    <name type="scientific">Leucobacter chromiiresistens</name>
    <dbReference type="NCBI Taxonomy" id="1079994"/>
    <lineage>
        <taxon>Bacteria</taxon>
        <taxon>Bacillati</taxon>
        <taxon>Actinomycetota</taxon>
        <taxon>Actinomycetes</taxon>
        <taxon>Micrococcales</taxon>
        <taxon>Microbacteriaceae</taxon>
        <taxon>Leucobacter</taxon>
    </lineage>
</organism>
<feature type="region of interest" description="Disordered" evidence="1">
    <location>
        <begin position="63"/>
        <end position="93"/>
    </location>
</feature>
<dbReference type="EMBL" id="FNKB01000001">
    <property type="protein sequence ID" value="SDQ33313.1"/>
    <property type="molecule type" value="Genomic_DNA"/>
</dbReference>
<sequence>MAESKLQDMAQDSTDLREFKTRLNYGGPHLMNAVEHRYVSSAVETPEGRRPETWAESSAYVRAFSPDGYTGPSAQQRQQHDHQQQMEAARAVS</sequence>
<dbReference type="AlphaFoldDB" id="A0A1H1A0Z9"/>
<evidence type="ECO:0000256" key="1">
    <source>
        <dbReference type="SAM" id="MobiDB-lite"/>
    </source>
</evidence>
<reference evidence="2 3" key="1">
    <citation type="submission" date="2016-10" db="EMBL/GenBank/DDBJ databases">
        <authorList>
            <person name="de Groot N.N."/>
        </authorList>
    </citation>
    <scope>NUCLEOTIDE SEQUENCE [LARGE SCALE GENOMIC DNA]</scope>
    <source>
        <strain evidence="2 3">DSM 22788</strain>
    </source>
</reference>
<evidence type="ECO:0000313" key="2">
    <source>
        <dbReference type="EMBL" id="SDQ33313.1"/>
    </source>
</evidence>
<dbReference type="Proteomes" id="UP000182690">
    <property type="component" value="Unassembled WGS sequence"/>
</dbReference>